<accession>A0A1L9SMM2</accession>
<evidence type="ECO:0000313" key="4">
    <source>
        <dbReference type="Proteomes" id="UP000184188"/>
    </source>
</evidence>
<gene>
    <name evidence="3" type="ORF">ASPZODRAFT_130515</name>
</gene>
<dbReference type="GeneID" id="34608989"/>
<dbReference type="Gene3D" id="1.10.287.1490">
    <property type="match status" value="1"/>
</dbReference>
<dbReference type="VEuPathDB" id="FungiDB:ASPZODRAFT_130515"/>
<feature type="region of interest" description="Disordered" evidence="2">
    <location>
        <begin position="798"/>
        <end position="824"/>
    </location>
</feature>
<dbReference type="OrthoDB" id="3911405at2759"/>
<evidence type="ECO:0000256" key="1">
    <source>
        <dbReference type="SAM" id="Coils"/>
    </source>
</evidence>
<dbReference type="STRING" id="1073090.A0A1L9SMM2"/>
<protein>
    <recommendedName>
        <fullName evidence="5">Spindle pole body associated protein SnaD</fullName>
    </recommendedName>
</protein>
<feature type="compositionally biased region" description="Polar residues" evidence="2">
    <location>
        <begin position="241"/>
        <end position="251"/>
    </location>
</feature>
<feature type="compositionally biased region" description="Basic and acidic residues" evidence="2">
    <location>
        <begin position="655"/>
        <end position="666"/>
    </location>
</feature>
<sequence>MADYFSSPFPTTHDTIGTSTLATPYFMPSSPPRRYSATTLVSPTRTKSAGSDRVSTPREAPLRRNSSRRSSVASNRASDLDARLANYTIDFSNFASTQFGPDDKDDLEPLPDMTSLLEADKLSDVGGPEDFTVNMEKYLFGNSQASTQQEKLEQAEEATGQEREDDAEEAEQQETSTLPPRAIEDEPELGEESEFGPPVDMSTPSHLLRRSSGFVKEVTHLEGIEEDPTDEPESPAPTPSVRRQSVGHTQGNHNEKLYEEMRRQIEDLKKTVQDRDEQIAKNRKRVLEAASAAEQIKHLQSELQRKSTLLDDLNAKRGEESLLREQIQLLQKQNAEKETLLHKSTVEKSEFSALQQQITDLQADLRTHNTQPSRQDSERLETIGFLRAQLSAAQDQVVKNEFHLEDALTKLKEVTAAKEQQLREKNTEIDTLKAQVEDQALDIEKLESDLDQANDEYQTLEGRFASLEDKNRPLEEKNISLEADLTRAQTEMTAQQNALKAVAADFPMGAGGDTYTDILELINNLHQPNHPGTSVTLPVDPVNSEIEKLREEIANLRAQLKEAIAAKESLEEELGRSQDQLTEAESLVKSLEGENSRLTARVDDLNATLNRVQSELSRVKEERSEALATIERLQGEKVQQPSPPPSPPNTTHGAASEKSREAELQESHQAQLQGIQTAHATAVSTLRASHAESARKLRNLLAAAEKREADLRSALQTLRQSQSQHDSQVESLGVEIKRLETIIASKEEAAAALDQRIARSIEKREREWERRIDLLLKERDRMGKALLWTWGEKELPGVTEQESTAGRRHRQGYQYKHAKRYEEA</sequence>
<proteinExistence type="predicted"/>
<dbReference type="EMBL" id="KV878339">
    <property type="protein sequence ID" value="OJJ48475.1"/>
    <property type="molecule type" value="Genomic_DNA"/>
</dbReference>
<feature type="compositionally biased region" description="Polar residues" evidence="2">
    <location>
        <begin position="36"/>
        <end position="49"/>
    </location>
</feature>
<feature type="region of interest" description="Disordered" evidence="2">
    <location>
        <begin position="632"/>
        <end position="670"/>
    </location>
</feature>
<dbReference type="Gene3D" id="1.20.920.20">
    <property type="match status" value="1"/>
</dbReference>
<feature type="region of interest" description="Disordered" evidence="2">
    <location>
        <begin position="142"/>
        <end position="251"/>
    </location>
</feature>
<dbReference type="Proteomes" id="UP000184188">
    <property type="component" value="Unassembled WGS sequence"/>
</dbReference>
<evidence type="ECO:0000256" key="2">
    <source>
        <dbReference type="SAM" id="MobiDB-lite"/>
    </source>
</evidence>
<evidence type="ECO:0000313" key="3">
    <source>
        <dbReference type="EMBL" id="OJJ48475.1"/>
    </source>
</evidence>
<feature type="region of interest" description="Disordered" evidence="2">
    <location>
        <begin position="16"/>
        <end position="76"/>
    </location>
</feature>
<dbReference type="PANTHER" id="PTHR23159">
    <property type="entry name" value="CENTROSOMAL PROTEIN 2"/>
    <property type="match status" value="1"/>
</dbReference>
<dbReference type="AlphaFoldDB" id="A0A1L9SMM2"/>
<evidence type="ECO:0008006" key="5">
    <source>
        <dbReference type="Google" id="ProtNLM"/>
    </source>
</evidence>
<feature type="coiled-coil region" evidence="1">
    <location>
        <begin position="254"/>
        <end position="316"/>
    </location>
</feature>
<name>A0A1L9SMM2_9EURO</name>
<feature type="compositionally biased region" description="Basic residues" evidence="2">
    <location>
        <begin position="806"/>
        <end position="824"/>
    </location>
</feature>
<dbReference type="PANTHER" id="PTHR23159:SF60">
    <property type="entry name" value="SPINDLE ASSEMBLY ABNORMAL PROTEIN 4"/>
    <property type="match status" value="1"/>
</dbReference>
<keyword evidence="4" id="KW-1185">Reference proteome</keyword>
<dbReference type="RefSeq" id="XP_022582985.1">
    <property type="nucleotide sequence ID" value="XM_022722524.1"/>
</dbReference>
<keyword evidence="1" id="KW-0175">Coiled coil</keyword>
<dbReference type="SUPFAM" id="SSF90257">
    <property type="entry name" value="Myosin rod fragments"/>
    <property type="match status" value="1"/>
</dbReference>
<feature type="coiled-coil region" evidence="1">
    <location>
        <begin position="687"/>
        <end position="778"/>
    </location>
</feature>
<organism evidence="3 4">
    <name type="scientific">Penicilliopsis zonata CBS 506.65</name>
    <dbReference type="NCBI Taxonomy" id="1073090"/>
    <lineage>
        <taxon>Eukaryota</taxon>
        <taxon>Fungi</taxon>
        <taxon>Dikarya</taxon>
        <taxon>Ascomycota</taxon>
        <taxon>Pezizomycotina</taxon>
        <taxon>Eurotiomycetes</taxon>
        <taxon>Eurotiomycetidae</taxon>
        <taxon>Eurotiales</taxon>
        <taxon>Aspergillaceae</taxon>
        <taxon>Penicilliopsis</taxon>
    </lineage>
</organism>
<feature type="coiled-coil region" evidence="1">
    <location>
        <begin position="404"/>
        <end position="477"/>
    </location>
</feature>
<feature type="compositionally biased region" description="Acidic residues" evidence="2">
    <location>
        <begin position="224"/>
        <end position="233"/>
    </location>
</feature>
<feature type="compositionally biased region" description="Acidic residues" evidence="2">
    <location>
        <begin position="163"/>
        <end position="172"/>
    </location>
</feature>
<feature type="compositionally biased region" description="Acidic residues" evidence="2">
    <location>
        <begin position="185"/>
        <end position="194"/>
    </location>
</feature>
<reference evidence="4" key="1">
    <citation type="journal article" date="2017" name="Genome Biol.">
        <title>Comparative genomics reveals high biological diversity and specific adaptations in the industrially and medically important fungal genus Aspergillus.</title>
        <authorList>
            <person name="de Vries R.P."/>
            <person name="Riley R."/>
            <person name="Wiebenga A."/>
            <person name="Aguilar-Osorio G."/>
            <person name="Amillis S."/>
            <person name="Uchima C.A."/>
            <person name="Anderluh G."/>
            <person name="Asadollahi M."/>
            <person name="Askin M."/>
            <person name="Barry K."/>
            <person name="Battaglia E."/>
            <person name="Bayram O."/>
            <person name="Benocci T."/>
            <person name="Braus-Stromeyer S.A."/>
            <person name="Caldana C."/>
            <person name="Canovas D."/>
            <person name="Cerqueira G.C."/>
            <person name="Chen F."/>
            <person name="Chen W."/>
            <person name="Choi C."/>
            <person name="Clum A."/>
            <person name="Dos Santos R.A."/>
            <person name="Damasio A.R."/>
            <person name="Diallinas G."/>
            <person name="Emri T."/>
            <person name="Fekete E."/>
            <person name="Flipphi M."/>
            <person name="Freyberg S."/>
            <person name="Gallo A."/>
            <person name="Gournas C."/>
            <person name="Habgood R."/>
            <person name="Hainaut M."/>
            <person name="Harispe M.L."/>
            <person name="Henrissat B."/>
            <person name="Hilden K.S."/>
            <person name="Hope R."/>
            <person name="Hossain A."/>
            <person name="Karabika E."/>
            <person name="Karaffa L."/>
            <person name="Karanyi Z."/>
            <person name="Krasevec N."/>
            <person name="Kuo A."/>
            <person name="Kusch H."/>
            <person name="LaButti K."/>
            <person name="Lagendijk E.L."/>
            <person name="Lapidus A."/>
            <person name="Levasseur A."/>
            <person name="Lindquist E."/>
            <person name="Lipzen A."/>
            <person name="Logrieco A.F."/>
            <person name="MacCabe A."/>
            <person name="Maekelae M.R."/>
            <person name="Malavazi I."/>
            <person name="Melin P."/>
            <person name="Meyer V."/>
            <person name="Mielnichuk N."/>
            <person name="Miskei M."/>
            <person name="Molnar A.P."/>
            <person name="Mule G."/>
            <person name="Ngan C.Y."/>
            <person name="Orejas M."/>
            <person name="Orosz E."/>
            <person name="Ouedraogo J.P."/>
            <person name="Overkamp K.M."/>
            <person name="Park H.-S."/>
            <person name="Perrone G."/>
            <person name="Piumi F."/>
            <person name="Punt P.J."/>
            <person name="Ram A.F."/>
            <person name="Ramon A."/>
            <person name="Rauscher S."/>
            <person name="Record E."/>
            <person name="Riano-Pachon D.M."/>
            <person name="Robert V."/>
            <person name="Roehrig J."/>
            <person name="Ruller R."/>
            <person name="Salamov A."/>
            <person name="Salih N.S."/>
            <person name="Samson R.A."/>
            <person name="Sandor E."/>
            <person name="Sanguinetti M."/>
            <person name="Schuetze T."/>
            <person name="Sepcic K."/>
            <person name="Shelest E."/>
            <person name="Sherlock G."/>
            <person name="Sophianopoulou V."/>
            <person name="Squina F.M."/>
            <person name="Sun H."/>
            <person name="Susca A."/>
            <person name="Todd R.B."/>
            <person name="Tsang A."/>
            <person name="Unkles S.E."/>
            <person name="van de Wiele N."/>
            <person name="van Rossen-Uffink D."/>
            <person name="Oliveira J.V."/>
            <person name="Vesth T.C."/>
            <person name="Visser J."/>
            <person name="Yu J.-H."/>
            <person name="Zhou M."/>
            <person name="Andersen M.R."/>
            <person name="Archer D.B."/>
            <person name="Baker S.E."/>
            <person name="Benoit I."/>
            <person name="Brakhage A.A."/>
            <person name="Braus G.H."/>
            <person name="Fischer R."/>
            <person name="Frisvad J.C."/>
            <person name="Goldman G.H."/>
            <person name="Houbraken J."/>
            <person name="Oakley B."/>
            <person name="Pocsi I."/>
            <person name="Scazzocchio C."/>
            <person name="Seiboth B."/>
            <person name="vanKuyk P.A."/>
            <person name="Wortman J."/>
            <person name="Dyer P.S."/>
            <person name="Grigoriev I.V."/>
        </authorList>
    </citation>
    <scope>NUCLEOTIDE SEQUENCE [LARGE SCALE GENOMIC DNA]</scope>
    <source>
        <strain evidence="4">CBS 506.65</strain>
    </source>
</reference>